<keyword evidence="4" id="KW-0378">Hydrolase</keyword>
<keyword evidence="3" id="KW-0479">Metal-binding</keyword>
<dbReference type="Proteomes" id="UP001597033">
    <property type="component" value="Unassembled WGS sequence"/>
</dbReference>
<evidence type="ECO:0000256" key="6">
    <source>
        <dbReference type="ARBA" id="ARBA00023211"/>
    </source>
</evidence>
<comment type="cofactor">
    <cofactor evidence="2">
        <name>Mg(2+)</name>
        <dbReference type="ChEBI" id="CHEBI:18420"/>
    </cofactor>
</comment>
<sequence length="276" mass="30614">MLSIPFPPVSVDPTAPASPCIRACRIDGDGLCRGCLRTGDEIACWSRLGEAERRHLMETVLADRKRERYRFLDRLREREQVGGVLHPLRHPPAGDGWNRSELDDLLPDAGALAEAAVLVGLVPRQAGTQVLLTRRTDALRHHGGQVSFPGGRVERDDAGVLGAALRESHEEIALAAVQVAPLGYLDPFLTVSGFRVTPVVAAIDPDYVPQPHPDEVAEVFEVPFEFLMSASHLHQVEMEFRGRRRSVLEYDWPGQRIWGATAAILYNLRRRLEEAA</sequence>
<accession>A0ABW3LSB7</accession>
<organism evidence="8 9">
    <name type="scientific">Pseudoxanthomonas kaohsiungensis</name>
    <dbReference type="NCBI Taxonomy" id="283923"/>
    <lineage>
        <taxon>Bacteria</taxon>
        <taxon>Pseudomonadati</taxon>
        <taxon>Pseudomonadota</taxon>
        <taxon>Gammaproteobacteria</taxon>
        <taxon>Lysobacterales</taxon>
        <taxon>Lysobacteraceae</taxon>
        <taxon>Pseudoxanthomonas</taxon>
    </lineage>
</organism>
<keyword evidence="5" id="KW-0460">Magnesium</keyword>
<dbReference type="NCBIfam" id="NF007980">
    <property type="entry name" value="PRK10707.1"/>
    <property type="match status" value="1"/>
</dbReference>
<keyword evidence="6" id="KW-0464">Manganese</keyword>
<dbReference type="PANTHER" id="PTHR12992:SF11">
    <property type="entry name" value="MITOCHONDRIAL COENZYME A DIPHOSPHATASE NUDT8"/>
    <property type="match status" value="1"/>
</dbReference>
<evidence type="ECO:0000256" key="1">
    <source>
        <dbReference type="ARBA" id="ARBA00001936"/>
    </source>
</evidence>
<dbReference type="InterPro" id="IPR045121">
    <property type="entry name" value="CoAse"/>
</dbReference>
<evidence type="ECO:0000256" key="3">
    <source>
        <dbReference type="ARBA" id="ARBA00022723"/>
    </source>
</evidence>
<evidence type="ECO:0000256" key="5">
    <source>
        <dbReference type="ARBA" id="ARBA00022842"/>
    </source>
</evidence>
<evidence type="ECO:0000313" key="8">
    <source>
        <dbReference type="EMBL" id="MFD1041241.1"/>
    </source>
</evidence>
<dbReference type="SUPFAM" id="SSF55811">
    <property type="entry name" value="Nudix"/>
    <property type="match status" value="1"/>
</dbReference>
<dbReference type="CDD" id="cd03426">
    <property type="entry name" value="NUDIX_CoAse_Nudt7"/>
    <property type="match status" value="1"/>
</dbReference>
<dbReference type="PROSITE" id="PS51462">
    <property type="entry name" value="NUDIX"/>
    <property type="match status" value="1"/>
</dbReference>
<evidence type="ECO:0000256" key="2">
    <source>
        <dbReference type="ARBA" id="ARBA00001946"/>
    </source>
</evidence>
<proteinExistence type="predicted"/>
<dbReference type="PANTHER" id="PTHR12992">
    <property type="entry name" value="NUDIX HYDROLASE"/>
    <property type="match status" value="1"/>
</dbReference>
<evidence type="ECO:0000313" key="9">
    <source>
        <dbReference type="Proteomes" id="UP001597033"/>
    </source>
</evidence>
<protein>
    <submittedName>
        <fullName evidence="8">CoA pyrophosphatase</fullName>
    </submittedName>
</protein>
<dbReference type="InterPro" id="IPR015797">
    <property type="entry name" value="NUDIX_hydrolase-like_dom_sf"/>
</dbReference>
<dbReference type="Pfam" id="PF00293">
    <property type="entry name" value="NUDIX"/>
    <property type="match status" value="1"/>
</dbReference>
<comment type="caution">
    <text evidence="8">The sequence shown here is derived from an EMBL/GenBank/DDBJ whole genome shotgun (WGS) entry which is preliminary data.</text>
</comment>
<evidence type="ECO:0000256" key="4">
    <source>
        <dbReference type="ARBA" id="ARBA00022801"/>
    </source>
</evidence>
<name>A0ABW3LSB7_9GAMM</name>
<dbReference type="Gene3D" id="3.90.79.10">
    <property type="entry name" value="Nucleoside Triphosphate Pyrophosphohydrolase"/>
    <property type="match status" value="1"/>
</dbReference>
<dbReference type="InterPro" id="IPR010710">
    <property type="entry name" value="DUF1289"/>
</dbReference>
<reference evidence="9" key="1">
    <citation type="journal article" date="2019" name="Int. J. Syst. Evol. Microbiol.">
        <title>The Global Catalogue of Microorganisms (GCM) 10K type strain sequencing project: providing services to taxonomists for standard genome sequencing and annotation.</title>
        <authorList>
            <consortium name="The Broad Institute Genomics Platform"/>
            <consortium name="The Broad Institute Genome Sequencing Center for Infectious Disease"/>
            <person name="Wu L."/>
            <person name="Ma J."/>
        </authorList>
    </citation>
    <scope>NUCLEOTIDE SEQUENCE [LARGE SCALE GENOMIC DNA]</scope>
    <source>
        <strain evidence="9">CCUG 55854</strain>
    </source>
</reference>
<dbReference type="InterPro" id="IPR000086">
    <property type="entry name" value="NUDIX_hydrolase_dom"/>
</dbReference>
<dbReference type="RefSeq" id="WP_238394424.1">
    <property type="nucleotide sequence ID" value="NZ_JBHTKN010000001.1"/>
</dbReference>
<keyword evidence="9" id="KW-1185">Reference proteome</keyword>
<evidence type="ECO:0000259" key="7">
    <source>
        <dbReference type="PROSITE" id="PS51462"/>
    </source>
</evidence>
<dbReference type="Pfam" id="PF06945">
    <property type="entry name" value="DUF1289"/>
    <property type="match status" value="1"/>
</dbReference>
<dbReference type="EMBL" id="JBHTKN010000001">
    <property type="protein sequence ID" value="MFD1041241.1"/>
    <property type="molecule type" value="Genomic_DNA"/>
</dbReference>
<comment type="cofactor">
    <cofactor evidence="1">
        <name>Mn(2+)</name>
        <dbReference type="ChEBI" id="CHEBI:29035"/>
    </cofactor>
</comment>
<feature type="domain" description="Nudix hydrolase" evidence="7">
    <location>
        <begin position="112"/>
        <end position="244"/>
    </location>
</feature>
<gene>
    <name evidence="8" type="ORF">ACFQ2N_02605</name>
</gene>